<reference evidence="1" key="1">
    <citation type="submission" date="2021-01" db="UniProtKB">
        <authorList>
            <consortium name="EnsemblPlants"/>
        </authorList>
    </citation>
    <scope>IDENTIFICATION</scope>
</reference>
<evidence type="ECO:0000313" key="1">
    <source>
        <dbReference type="EnsemblPlants" id="Kaladp0055s0072.1.v1.1.CDS.1"/>
    </source>
</evidence>
<dbReference type="Proteomes" id="UP000594263">
    <property type="component" value="Unplaced"/>
</dbReference>
<evidence type="ECO:0000313" key="2">
    <source>
        <dbReference type="Proteomes" id="UP000594263"/>
    </source>
</evidence>
<protein>
    <submittedName>
        <fullName evidence="1">Uncharacterized protein</fullName>
    </submittedName>
</protein>
<dbReference type="Gramene" id="Kaladp0055s0072.1.v1.1">
    <property type="protein sequence ID" value="Kaladp0055s0072.1.v1.1.CDS.1"/>
    <property type="gene ID" value="Kaladp0055s0072.v1.1"/>
</dbReference>
<proteinExistence type="predicted"/>
<name>A0A7N0ZYJ3_KALFE</name>
<keyword evidence="2" id="KW-1185">Reference proteome</keyword>
<dbReference type="EnsemblPlants" id="Kaladp0055s0072.1.v1.1">
    <property type="protein sequence ID" value="Kaladp0055s0072.1.v1.1.CDS.1"/>
    <property type="gene ID" value="Kaladp0055s0072.v1.1"/>
</dbReference>
<organism evidence="1 2">
    <name type="scientific">Kalanchoe fedtschenkoi</name>
    <name type="common">Lavender scallops</name>
    <name type="synonym">South American air plant</name>
    <dbReference type="NCBI Taxonomy" id="63787"/>
    <lineage>
        <taxon>Eukaryota</taxon>
        <taxon>Viridiplantae</taxon>
        <taxon>Streptophyta</taxon>
        <taxon>Embryophyta</taxon>
        <taxon>Tracheophyta</taxon>
        <taxon>Spermatophyta</taxon>
        <taxon>Magnoliopsida</taxon>
        <taxon>eudicotyledons</taxon>
        <taxon>Gunneridae</taxon>
        <taxon>Pentapetalae</taxon>
        <taxon>Saxifragales</taxon>
        <taxon>Crassulaceae</taxon>
        <taxon>Kalanchoe</taxon>
    </lineage>
</organism>
<sequence length="77" mass="9068">MVSFSKIVINFAEEIIVWVKLLPLDHMFWILETLSYIKGISERPTCTDAITTKRAKWFECQKLLIHLYLLSRKGVIQ</sequence>
<accession>A0A7N0ZYJ3</accession>
<dbReference type="AlphaFoldDB" id="A0A7N0ZYJ3"/>